<gene>
    <name evidence="2" type="ORF">B0T18DRAFT_417193</name>
</gene>
<evidence type="ECO:0000313" key="2">
    <source>
        <dbReference type="EMBL" id="KAK0740094.1"/>
    </source>
</evidence>
<feature type="domain" description="Heterokaryon incompatibility" evidence="1">
    <location>
        <begin position="326"/>
        <end position="469"/>
    </location>
</feature>
<dbReference type="AlphaFoldDB" id="A0AA40BTJ8"/>
<proteinExistence type="predicted"/>
<sequence length="769" mass="84952">MSFVTECDFLFGVHSLNNRCSGGVQINAPITTSRDPDLLDNWCEDWFEQEEMLLLETWTPDEKEMASLGGRIQCSGNVSTDGGLMLNALIDTAKGIYAPGICREWGPDGGVVVPWSITGGWYVCEGEIGTWGFNNVDSDGPCQRQLNPSFAYPPQLSQTTGLCDNCAAIPIYRLMRNRGEEHTLLTDPAELALSSEHCGFCKWILTSFSGHHSQSVSTVRVSIAGQKAAQVPMGPDSVAFCAGDLRVAYGRRQHHAPKSDFHILHHRGSGEYMRSLSAWLAACDQHDHANVFSSELPTRVLDLGDSPSSYDEDLRLLKTEGRMGTYLALSHRWGDVVEPLRTTCENLRSHLFSIQFGDLPRTFQDAVFVTRALGIRYLWVDSLCIIQGEGGDSARECTLMEKIFASAYCTISATSSKNASCGFLSREAKKSITMGNRRGKSWDVVNFKEDFQQDVENGGLNSRAWVLQERALSRRVLHFTDSQTYLECGSGIFCETTGFLPGSGSVLSSSEFPVTTSKRKPPTGVALLEDLYGTYTSLAITREGDRPMAIIGLESRLALYYNSPSIYGVLTRREWFGRTLLWQRFTTMDMSPITEFKEGRVPTWSWMSMAGEISYLPIPEAGTDWKKDVRIALPRYCTYNTVRFLLAAPLKKLRSSCERTTVETSGDTYAVVWESASRLVGWIRCDAKSSYALAIDEIAFVTIACGSGVMGSAIAPPGCKIEAAAYSYGLFVQKTAMENLRLSSVYRRLGVGVIAQDCLDADPEIVAIV</sequence>
<dbReference type="Pfam" id="PF06985">
    <property type="entry name" value="HET"/>
    <property type="match status" value="1"/>
</dbReference>
<dbReference type="InterPro" id="IPR010730">
    <property type="entry name" value="HET"/>
</dbReference>
<accession>A0AA40BTJ8</accession>
<keyword evidence="3" id="KW-1185">Reference proteome</keyword>
<evidence type="ECO:0000313" key="3">
    <source>
        <dbReference type="Proteomes" id="UP001172155"/>
    </source>
</evidence>
<dbReference type="EMBL" id="JAUKUD010000006">
    <property type="protein sequence ID" value="KAK0740094.1"/>
    <property type="molecule type" value="Genomic_DNA"/>
</dbReference>
<evidence type="ECO:0000259" key="1">
    <source>
        <dbReference type="Pfam" id="PF06985"/>
    </source>
</evidence>
<dbReference type="Proteomes" id="UP001172155">
    <property type="component" value="Unassembled WGS sequence"/>
</dbReference>
<dbReference type="PANTHER" id="PTHR33112:SF10">
    <property type="entry name" value="TOL"/>
    <property type="match status" value="1"/>
</dbReference>
<organism evidence="2 3">
    <name type="scientific">Schizothecium vesticola</name>
    <dbReference type="NCBI Taxonomy" id="314040"/>
    <lineage>
        <taxon>Eukaryota</taxon>
        <taxon>Fungi</taxon>
        <taxon>Dikarya</taxon>
        <taxon>Ascomycota</taxon>
        <taxon>Pezizomycotina</taxon>
        <taxon>Sordariomycetes</taxon>
        <taxon>Sordariomycetidae</taxon>
        <taxon>Sordariales</taxon>
        <taxon>Schizotheciaceae</taxon>
        <taxon>Schizothecium</taxon>
    </lineage>
</organism>
<dbReference type="PANTHER" id="PTHR33112">
    <property type="entry name" value="DOMAIN PROTEIN, PUTATIVE-RELATED"/>
    <property type="match status" value="1"/>
</dbReference>
<comment type="caution">
    <text evidence="2">The sequence shown here is derived from an EMBL/GenBank/DDBJ whole genome shotgun (WGS) entry which is preliminary data.</text>
</comment>
<reference evidence="2" key="1">
    <citation type="submission" date="2023-06" db="EMBL/GenBank/DDBJ databases">
        <title>Genome-scale phylogeny and comparative genomics of the fungal order Sordariales.</title>
        <authorList>
            <consortium name="Lawrence Berkeley National Laboratory"/>
            <person name="Hensen N."/>
            <person name="Bonometti L."/>
            <person name="Westerberg I."/>
            <person name="Brannstrom I.O."/>
            <person name="Guillou S."/>
            <person name="Cros-Aarteil S."/>
            <person name="Calhoun S."/>
            <person name="Haridas S."/>
            <person name="Kuo A."/>
            <person name="Mondo S."/>
            <person name="Pangilinan J."/>
            <person name="Riley R."/>
            <person name="LaButti K."/>
            <person name="Andreopoulos B."/>
            <person name="Lipzen A."/>
            <person name="Chen C."/>
            <person name="Yanf M."/>
            <person name="Daum C."/>
            <person name="Ng V."/>
            <person name="Clum A."/>
            <person name="Steindorff A."/>
            <person name="Ohm R."/>
            <person name="Martin F."/>
            <person name="Silar P."/>
            <person name="Natvig D."/>
            <person name="Lalanne C."/>
            <person name="Gautier V."/>
            <person name="Ament-velasquez S.L."/>
            <person name="Kruys A."/>
            <person name="Hutchinson M.I."/>
            <person name="Powell A.J."/>
            <person name="Barry K."/>
            <person name="Miller A.N."/>
            <person name="Grigoriev I.V."/>
            <person name="Debuchy R."/>
            <person name="Gladieux P."/>
            <person name="Thoren M.H."/>
            <person name="Johannesson H."/>
        </authorList>
    </citation>
    <scope>NUCLEOTIDE SEQUENCE</scope>
    <source>
        <strain evidence="2">SMH3187-1</strain>
    </source>
</reference>
<protein>
    <submittedName>
        <fullName evidence="2">Heterokaryon incompatibility protein-domain-containing protein</fullName>
    </submittedName>
</protein>
<name>A0AA40BTJ8_9PEZI</name>